<dbReference type="InterPro" id="IPR029070">
    <property type="entry name" value="Chitinase_insertion_sf"/>
</dbReference>
<dbReference type="Pfam" id="PF00704">
    <property type="entry name" value="Glyco_hydro_18"/>
    <property type="match status" value="1"/>
</dbReference>
<keyword evidence="1" id="KW-0732">Signal</keyword>
<accession>A0A9Q0NF38</accession>
<dbReference type="SUPFAM" id="SSF54556">
    <property type="entry name" value="Chitinase insertion domain"/>
    <property type="match status" value="1"/>
</dbReference>
<keyword evidence="7" id="KW-1185">Reference proteome</keyword>
<dbReference type="Gene3D" id="3.20.20.80">
    <property type="entry name" value="Glycosidases"/>
    <property type="match status" value="1"/>
</dbReference>
<dbReference type="Proteomes" id="UP001151699">
    <property type="component" value="Chromosome A"/>
</dbReference>
<dbReference type="GO" id="GO:0008061">
    <property type="term" value="F:chitin binding"/>
    <property type="evidence" value="ECO:0007669"/>
    <property type="project" value="InterPro"/>
</dbReference>
<evidence type="ECO:0000313" key="6">
    <source>
        <dbReference type="EMBL" id="KAJ6649091.1"/>
    </source>
</evidence>
<dbReference type="InterPro" id="IPR017853">
    <property type="entry name" value="GH"/>
</dbReference>
<dbReference type="EMBL" id="WJQU01000001">
    <property type="protein sequence ID" value="KAJ6649091.1"/>
    <property type="molecule type" value="Genomic_DNA"/>
</dbReference>
<name>A0A9Q0NF38_9DIPT</name>
<evidence type="ECO:0000313" key="7">
    <source>
        <dbReference type="Proteomes" id="UP001151699"/>
    </source>
</evidence>
<dbReference type="FunFam" id="3.10.50.10:FF:000003">
    <property type="entry name" value="Class V chitinase CHIT5b"/>
    <property type="match status" value="1"/>
</dbReference>
<evidence type="ECO:0000256" key="1">
    <source>
        <dbReference type="ARBA" id="ARBA00022729"/>
    </source>
</evidence>
<dbReference type="PANTHER" id="PTHR11177:SF390">
    <property type="entry name" value="CHITINASE 11"/>
    <property type="match status" value="1"/>
</dbReference>
<keyword evidence="2" id="KW-0378">Hydrolase</keyword>
<organism evidence="6 7">
    <name type="scientific">Pseudolycoriella hygida</name>
    <dbReference type="NCBI Taxonomy" id="35572"/>
    <lineage>
        <taxon>Eukaryota</taxon>
        <taxon>Metazoa</taxon>
        <taxon>Ecdysozoa</taxon>
        <taxon>Arthropoda</taxon>
        <taxon>Hexapoda</taxon>
        <taxon>Insecta</taxon>
        <taxon>Pterygota</taxon>
        <taxon>Neoptera</taxon>
        <taxon>Endopterygota</taxon>
        <taxon>Diptera</taxon>
        <taxon>Nematocera</taxon>
        <taxon>Sciaroidea</taxon>
        <taxon>Sciaridae</taxon>
        <taxon>Pseudolycoriella</taxon>
    </lineage>
</organism>
<dbReference type="SUPFAM" id="SSF51445">
    <property type="entry name" value="(Trans)glycosidases"/>
    <property type="match status" value="1"/>
</dbReference>
<dbReference type="AlphaFoldDB" id="A0A9Q0NF38"/>
<dbReference type="Gene3D" id="3.10.50.10">
    <property type="match status" value="1"/>
</dbReference>
<dbReference type="InterPro" id="IPR050314">
    <property type="entry name" value="Glycosyl_Hydrlase_18"/>
</dbReference>
<proteinExistence type="predicted"/>
<dbReference type="SMART" id="SM00636">
    <property type="entry name" value="Glyco_18"/>
    <property type="match status" value="1"/>
</dbReference>
<comment type="caution">
    <text evidence="6">The sequence shown here is derived from an EMBL/GenBank/DDBJ whole genome shotgun (WGS) entry which is preliminary data.</text>
</comment>
<sequence>MKTLSESLFALRNPLMIVRSNSTFDQYVRLEEKTIESSANRLEGIAFFAYDIGELNNYADYVNIMTYDYHFYSPNTPFTGLNSPLHKRHNENSMLSLLNINASVNYYISQGLDKRKIVIGLPTYGHSFQLVNAFNTKIGSPALGFGSVGEQGFVSYSELCWFKQNNFFITSVFDVETCSPYLFTGNEWISYEDERSIECKTNFVKTNGFGGAMLFSLNTDDFLSYCKTDVASDGLHDDSNSTFPLARKMYSILFDKKA</sequence>
<evidence type="ECO:0000259" key="5">
    <source>
        <dbReference type="PROSITE" id="PS51910"/>
    </source>
</evidence>
<dbReference type="GO" id="GO:0005975">
    <property type="term" value="P:carbohydrate metabolic process"/>
    <property type="evidence" value="ECO:0007669"/>
    <property type="project" value="InterPro"/>
</dbReference>
<evidence type="ECO:0000256" key="4">
    <source>
        <dbReference type="ARBA" id="ARBA00023295"/>
    </source>
</evidence>
<keyword evidence="3" id="KW-0325">Glycoprotein</keyword>
<protein>
    <submittedName>
        <fullName evidence="6">Acidic mammalian chitinase</fullName>
    </submittedName>
</protein>
<keyword evidence="4" id="KW-0326">Glycosidase</keyword>
<feature type="domain" description="GH18" evidence="5">
    <location>
        <begin position="1"/>
        <end position="256"/>
    </location>
</feature>
<dbReference type="InterPro" id="IPR001223">
    <property type="entry name" value="Glyco_hydro18_cat"/>
</dbReference>
<dbReference type="GO" id="GO:0004568">
    <property type="term" value="F:chitinase activity"/>
    <property type="evidence" value="ECO:0007669"/>
    <property type="project" value="TreeGrafter"/>
</dbReference>
<evidence type="ECO:0000256" key="3">
    <source>
        <dbReference type="ARBA" id="ARBA00023180"/>
    </source>
</evidence>
<dbReference type="PANTHER" id="PTHR11177">
    <property type="entry name" value="CHITINASE"/>
    <property type="match status" value="1"/>
</dbReference>
<dbReference type="InterPro" id="IPR011583">
    <property type="entry name" value="Chitinase_II/V-like_cat"/>
</dbReference>
<dbReference type="PROSITE" id="PS51910">
    <property type="entry name" value="GH18_2"/>
    <property type="match status" value="1"/>
</dbReference>
<gene>
    <name evidence="6" type="primary">Chia</name>
    <name evidence="6" type="ORF">Bhyg_04324</name>
</gene>
<evidence type="ECO:0000256" key="2">
    <source>
        <dbReference type="ARBA" id="ARBA00022801"/>
    </source>
</evidence>
<dbReference type="OrthoDB" id="76388at2759"/>
<reference evidence="6" key="1">
    <citation type="submission" date="2022-07" db="EMBL/GenBank/DDBJ databases">
        <authorList>
            <person name="Trinca V."/>
            <person name="Uliana J.V.C."/>
            <person name="Torres T.T."/>
            <person name="Ward R.J."/>
            <person name="Monesi N."/>
        </authorList>
    </citation>
    <scope>NUCLEOTIDE SEQUENCE</scope>
    <source>
        <strain evidence="6">HSMRA1968</strain>
        <tissue evidence="6">Whole embryos</tissue>
    </source>
</reference>
<dbReference type="GO" id="GO:0006032">
    <property type="term" value="P:chitin catabolic process"/>
    <property type="evidence" value="ECO:0007669"/>
    <property type="project" value="TreeGrafter"/>
</dbReference>
<dbReference type="GO" id="GO:0005576">
    <property type="term" value="C:extracellular region"/>
    <property type="evidence" value="ECO:0007669"/>
    <property type="project" value="TreeGrafter"/>
</dbReference>